<dbReference type="InterPro" id="IPR053358">
    <property type="entry name" value="Diff-assoc_signaling"/>
</dbReference>
<keyword evidence="1" id="KW-0732">Signal</keyword>
<name>A0A9F5IJD5_PYTBI</name>
<accession>A0A9F5IJD5</accession>
<dbReference type="RefSeq" id="XP_007433384.1">
    <property type="nucleotide sequence ID" value="XM_007433322.2"/>
</dbReference>
<keyword evidence="2" id="KW-1185">Reference proteome</keyword>
<evidence type="ECO:0000313" key="2">
    <source>
        <dbReference type="Proteomes" id="UP000695026"/>
    </source>
</evidence>
<evidence type="ECO:0000313" key="3">
    <source>
        <dbReference type="RefSeq" id="XP_007433384.1"/>
    </source>
</evidence>
<reference evidence="3 4" key="1">
    <citation type="submission" date="2025-04" db="UniProtKB">
        <authorList>
            <consortium name="RefSeq"/>
        </authorList>
    </citation>
    <scope>IDENTIFICATION</scope>
    <source>
        <tissue evidence="3 4">Liver</tissue>
    </source>
</reference>
<organism evidence="2 4">
    <name type="scientific">Python bivittatus</name>
    <name type="common">Burmese python</name>
    <name type="synonym">Python molurus bivittatus</name>
    <dbReference type="NCBI Taxonomy" id="176946"/>
    <lineage>
        <taxon>Eukaryota</taxon>
        <taxon>Metazoa</taxon>
        <taxon>Chordata</taxon>
        <taxon>Craniata</taxon>
        <taxon>Vertebrata</taxon>
        <taxon>Euteleostomi</taxon>
        <taxon>Lepidosauria</taxon>
        <taxon>Squamata</taxon>
        <taxon>Bifurcata</taxon>
        <taxon>Unidentata</taxon>
        <taxon>Episquamata</taxon>
        <taxon>Toxicofera</taxon>
        <taxon>Serpentes</taxon>
        <taxon>Henophidia</taxon>
        <taxon>Pythonidae</taxon>
        <taxon>Python</taxon>
    </lineage>
</organism>
<evidence type="ECO:0000313" key="4">
    <source>
        <dbReference type="RefSeq" id="XP_025025689.1"/>
    </source>
</evidence>
<dbReference type="KEGG" id="pbi:103050722"/>
<dbReference type="Proteomes" id="UP000695026">
    <property type="component" value="Unplaced"/>
</dbReference>
<dbReference type="OrthoDB" id="8913316at2759"/>
<dbReference type="PANTHER" id="PTHR34261:SF1">
    <property type="entry name" value="TUBULIN POLYMERIZATION-PROMOTING PROTEIN"/>
    <property type="match status" value="1"/>
</dbReference>
<dbReference type="RefSeq" id="XP_025025689.1">
    <property type="nucleotide sequence ID" value="XM_025169921.1"/>
</dbReference>
<dbReference type="AlphaFoldDB" id="A0A9F5IJD5"/>
<dbReference type="GeneID" id="103050722"/>
<feature type="signal peptide" evidence="1">
    <location>
        <begin position="1"/>
        <end position="20"/>
    </location>
</feature>
<evidence type="ECO:0000256" key="1">
    <source>
        <dbReference type="SAM" id="SignalP"/>
    </source>
</evidence>
<dbReference type="PANTHER" id="PTHR34261">
    <property type="entry name" value="APC REGULATOR OF WNT-SIGNALING PATHWAY-RELATED"/>
    <property type="match status" value="1"/>
</dbReference>
<feature type="chain" id="PRO_5044698280" evidence="1">
    <location>
        <begin position="21"/>
        <end position="330"/>
    </location>
</feature>
<gene>
    <name evidence="3 4" type="primary">LOC103050722</name>
</gene>
<dbReference type="OMA" id="CKGINYT"/>
<protein>
    <submittedName>
        <fullName evidence="3 4">Uncharacterized protein LOC103050722</fullName>
    </submittedName>
</protein>
<sequence>MMEFSVALIVFFSFISSPYSQLVHYSSSGRICEGTCGYHGYKYTWCQEKDGKWGYCSLEEGLAASGQTCYTACELWGGSYYYCHFRSGGWHYCGLLQQRNFLEYSLENNLCMKSCRVSKTYFQCETAFGPEHCSPFQDVTPTGLPCHKNYQCARYGWSAYRCHTGKREDEWDSCRPNNKDGCAWMASDTNSSQTEICTLAYSQNKRKLIFRRERQVEGLPPTKEQFKDAIHLIDSIASIRNFPDSDALSKVNFYKQKSILCNGFNYTNVELWHGNFTNNPLAHVIFSEILSVVEVLRLAFYTSLHSTFYSPAYTIVVSVDKPMLCSTYYQ</sequence>
<proteinExistence type="predicted"/>